<accession>A0A5B7GGW0</accession>
<name>A0A5B7GGW0_PORTR</name>
<evidence type="ECO:0000256" key="1">
    <source>
        <dbReference type="SAM" id="MobiDB-lite"/>
    </source>
</evidence>
<gene>
    <name evidence="2" type="ORF">E2C01_050620</name>
</gene>
<keyword evidence="3" id="KW-1185">Reference proteome</keyword>
<sequence>MVSPVRAGKQLHSTRHRAWTNSLPASPSALQDPRQASSGPVIHAARPSPPSLTPHTTVNY</sequence>
<reference evidence="2 3" key="1">
    <citation type="submission" date="2019-05" db="EMBL/GenBank/DDBJ databases">
        <title>Another draft genome of Portunus trituberculatus and its Hox gene families provides insights of decapod evolution.</title>
        <authorList>
            <person name="Jeong J.-H."/>
            <person name="Song I."/>
            <person name="Kim S."/>
            <person name="Choi T."/>
            <person name="Kim D."/>
            <person name="Ryu S."/>
            <person name="Kim W."/>
        </authorList>
    </citation>
    <scope>NUCLEOTIDE SEQUENCE [LARGE SCALE GENOMIC DNA]</scope>
    <source>
        <tissue evidence="2">Muscle</tissue>
    </source>
</reference>
<proteinExistence type="predicted"/>
<feature type="region of interest" description="Disordered" evidence="1">
    <location>
        <begin position="1"/>
        <end position="60"/>
    </location>
</feature>
<comment type="caution">
    <text evidence="2">The sequence shown here is derived from an EMBL/GenBank/DDBJ whole genome shotgun (WGS) entry which is preliminary data.</text>
</comment>
<dbReference type="Proteomes" id="UP000324222">
    <property type="component" value="Unassembled WGS sequence"/>
</dbReference>
<evidence type="ECO:0000313" key="3">
    <source>
        <dbReference type="Proteomes" id="UP000324222"/>
    </source>
</evidence>
<evidence type="ECO:0000313" key="2">
    <source>
        <dbReference type="EMBL" id="MPC56655.1"/>
    </source>
</evidence>
<organism evidence="2 3">
    <name type="scientific">Portunus trituberculatus</name>
    <name type="common">Swimming crab</name>
    <name type="synonym">Neptunus trituberculatus</name>
    <dbReference type="NCBI Taxonomy" id="210409"/>
    <lineage>
        <taxon>Eukaryota</taxon>
        <taxon>Metazoa</taxon>
        <taxon>Ecdysozoa</taxon>
        <taxon>Arthropoda</taxon>
        <taxon>Crustacea</taxon>
        <taxon>Multicrustacea</taxon>
        <taxon>Malacostraca</taxon>
        <taxon>Eumalacostraca</taxon>
        <taxon>Eucarida</taxon>
        <taxon>Decapoda</taxon>
        <taxon>Pleocyemata</taxon>
        <taxon>Brachyura</taxon>
        <taxon>Eubrachyura</taxon>
        <taxon>Portunoidea</taxon>
        <taxon>Portunidae</taxon>
        <taxon>Portuninae</taxon>
        <taxon>Portunus</taxon>
    </lineage>
</organism>
<protein>
    <submittedName>
        <fullName evidence="2">Uncharacterized protein</fullName>
    </submittedName>
</protein>
<feature type="compositionally biased region" description="Polar residues" evidence="1">
    <location>
        <begin position="19"/>
        <end position="38"/>
    </location>
</feature>
<dbReference type="AlphaFoldDB" id="A0A5B7GGW0"/>
<dbReference type="EMBL" id="VSRR010014130">
    <property type="protein sequence ID" value="MPC56655.1"/>
    <property type="molecule type" value="Genomic_DNA"/>
</dbReference>